<feature type="region of interest" description="Disordered" evidence="1">
    <location>
        <begin position="86"/>
        <end position="106"/>
    </location>
</feature>
<evidence type="ECO:0000313" key="3">
    <source>
        <dbReference type="Proteomes" id="UP001605036"/>
    </source>
</evidence>
<name>A0ABD1YGN3_9MARC</name>
<dbReference type="AlphaFoldDB" id="A0ABD1YGN3"/>
<feature type="compositionally biased region" description="Basic and acidic residues" evidence="1">
    <location>
        <begin position="88"/>
        <end position="97"/>
    </location>
</feature>
<sequence>MSSFCGRNFRRFSKALQNRCRSKHRLLRPPVNRREHRFDTPMARPGGPQTEFWTPEVTSTGMEIDTPAEQFRAARLQENLGSAWQELEQSRSDKAHLTGEVQIRTT</sequence>
<reference evidence="2 3" key="1">
    <citation type="submission" date="2024-09" db="EMBL/GenBank/DDBJ databases">
        <title>Chromosome-scale assembly of Riccia fluitans.</title>
        <authorList>
            <person name="Paukszto L."/>
            <person name="Sawicki J."/>
            <person name="Karawczyk K."/>
            <person name="Piernik-Szablinska J."/>
            <person name="Szczecinska M."/>
            <person name="Mazdziarz M."/>
        </authorList>
    </citation>
    <scope>NUCLEOTIDE SEQUENCE [LARGE SCALE GENOMIC DNA]</scope>
    <source>
        <strain evidence="2">Rf_01</strain>
        <tissue evidence="2">Aerial parts of the thallus</tissue>
    </source>
</reference>
<comment type="caution">
    <text evidence="2">The sequence shown here is derived from an EMBL/GenBank/DDBJ whole genome shotgun (WGS) entry which is preliminary data.</text>
</comment>
<evidence type="ECO:0000256" key="1">
    <source>
        <dbReference type="SAM" id="MobiDB-lite"/>
    </source>
</evidence>
<keyword evidence="3" id="KW-1185">Reference proteome</keyword>
<evidence type="ECO:0000313" key="2">
    <source>
        <dbReference type="EMBL" id="KAL2629564.1"/>
    </source>
</evidence>
<dbReference type="Proteomes" id="UP001605036">
    <property type="component" value="Unassembled WGS sequence"/>
</dbReference>
<proteinExistence type="predicted"/>
<protein>
    <submittedName>
        <fullName evidence="2">Uncharacterized protein</fullName>
    </submittedName>
</protein>
<accession>A0ABD1YGN3</accession>
<feature type="region of interest" description="Disordered" evidence="1">
    <location>
        <begin position="30"/>
        <end position="52"/>
    </location>
</feature>
<gene>
    <name evidence="2" type="ORF">R1flu_014250</name>
</gene>
<dbReference type="EMBL" id="JBHFFA010000004">
    <property type="protein sequence ID" value="KAL2629564.1"/>
    <property type="molecule type" value="Genomic_DNA"/>
</dbReference>
<organism evidence="2 3">
    <name type="scientific">Riccia fluitans</name>
    <dbReference type="NCBI Taxonomy" id="41844"/>
    <lineage>
        <taxon>Eukaryota</taxon>
        <taxon>Viridiplantae</taxon>
        <taxon>Streptophyta</taxon>
        <taxon>Embryophyta</taxon>
        <taxon>Marchantiophyta</taxon>
        <taxon>Marchantiopsida</taxon>
        <taxon>Marchantiidae</taxon>
        <taxon>Marchantiales</taxon>
        <taxon>Ricciaceae</taxon>
        <taxon>Riccia</taxon>
    </lineage>
</organism>